<name>A0A917BML5_9HYPH</name>
<protein>
    <recommendedName>
        <fullName evidence="3">DKNYY family protein</fullName>
    </recommendedName>
</protein>
<dbReference type="Pfam" id="PF13644">
    <property type="entry name" value="DKNYY"/>
    <property type="match status" value="1"/>
</dbReference>
<dbReference type="InterPro" id="IPR027375">
    <property type="entry name" value="DKNYY"/>
</dbReference>
<proteinExistence type="predicted"/>
<evidence type="ECO:0000313" key="1">
    <source>
        <dbReference type="EMBL" id="GGF49692.1"/>
    </source>
</evidence>
<reference evidence="1" key="2">
    <citation type="submission" date="2020-09" db="EMBL/GenBank/DDBJ databases">
        <authorList>
            <person name="Sun Q."/>
            <person name="Sedlacek I."/>
        </authorList>
    </citation>
    <scope>NUCLEOTIDE SEQUENCE</scope>
    <source>
        <strain evidence="1">CCM 7897</strain>
    </source>
</reference>
<organism evidence="1 2">
    <name type="scientific">Azorhizobium oxalatiphilum</name>
    <dbReference type="NCBI Taxonomy" id="980631"/>
    <lineage>
        <taxon>Bacteria</taxon>
        <taxon>Pseudomonadati</taxon>
        <taxon>Pseudomonadota</taxon>
        <taxon>Alphaproteobacteria</taxon>
        <taxon>Hyphomicrobiales</taxon>
        <taxon>Xanthobacteraceae</taxon>
        <taxon>Azorhizobium</taxon>
    </lineage>
</organism>
<dbReference type="AlphaFoldDB" id="A0A917BML5"/>
<gene>
    <name evidence="1" type="ORF">GCM10007301_06170</name>
</gene>
<evidence type="ECO:0008006" key="3">
    <source>
        <dbReference type="Google" id="ProtNLM"/>
    </source>
</evidence>
<comment type="caution">
    <text evidence="1">The sequence shown here is derived from an EMBL/GenBank/DDBJ whole genome shotgun (WGS) entry which is preliminary data.</text>
</comment>
<dbReference type="Proteomes" id="UP000606044">
    <property type="component" value="Unassembled WGS sequence"/>
</dbReference>
<keyword evidence="2" id="KW-1185">Reference proteome</keyword>
<sequence>MVERSEFPVGAHTVPVIPYDTFEAANLYLATGRSPDEVLPLIGLSPAEWELLHAAYRWFSYGLGDSYRRDYFGGLEDGQILPLVLGPRWSLKAEGAADLQAVAGQIREAVRRKPAIGPFAACDWPYSFIAAHPEATLCCYTHDGRTVYFNGRPLSDRQGKPFAVHAESFEAKGGRWLLDRDHVYGQGQFGASNTFYWYVQEGVDRASFEPLNLAYARDRNQAYYITGKILRSKSPEAFAIVPSVRLNYRDSTCDFLTQGSSVARDREAVYFHGARLTGARPAGFRMLGQGYATDGAKVWFLDQKKRIEGADAATFTVPGPGEPSAFRRTGEKGVTDRLRPYDRGVPCDPQDWFEDWRPYFEARPDLSDWWWHRLAAG</sequence>
<accession>A0A917BML5</accession>
<dbReference type="RefSeq" id="WP_188575286.1">
    <property type="nucleotide sequence ID" value="NZ_BMCT01000001.1"/>
</dbReference>
<evidence type="ECO:0000313" key="2">
    <source>
        <dbReference type="Proteomes" id="UP000606044"/>
    </source>
</evidence>
<dbReference type="EMBL" id="BMCT01000001">
    <property type="protein sequence ID" value="GGF49692.1"/>
    <property type="molecule type" value="Genomic_DNA"/>
</dbReference>
<reference evidence="1" key="1">
    <citation type="journal article" date="2014" name="Int. J. Syst. Evol. Microbiol.">
        <title>Complete genome sequence of Corynebacterium casei LMG S-19264T (=DSM 44701T), isolated from a smear-ripened cheese.</title>
        <authorList>
            <consortium name="US DOE Joint Genome Institute (JGI-PGF)"/>
            <person name="Walter F."/>
            <person name="Albersmeier A."/>
            <person name="Kalinowski J."/>
            <person name="Ruckert C."/>
        </authorList>
    </citation>
    <scope>NUCLEOTIDE SEQUENCE</scope>
    <source>
        <strain evidence="1">CCM 7897</strain>
    </source>
</reference>